<comment type="caution">
    <text evidence="2">The sequence shown here is derived from an EMBL/GenBank/DDBJ whole genome shotgun (WGS) entry which is preliminary data.</text>
</comment>
<feature type="region of interest" description="Disordered" evidence="1">
    <location>
        <begin position="46"/>
        <end position="65"/>
    </location>
</feature>
<keyword evidence="4" id="KW-1185">Reference proteome</keyword>
<reference evidence="2" key="1">
    <citation type="submission" date="2023-06" db="EMBL/GenBank/DDBJ databases">
        <authorList>
            <person name="Kurt Z."/>
        </authorList>
    </citation>
    <scope>NUCLEOTIDE SEQUENCE</scope>
</reference>
<name>A0AA86TUR5_9EUKA</name>
<evidence type="ECO:0000313" key="4">
    <source>
        <dbReference type="Proteomes" id="UP001642409"/>
    </source>
</evidence>
<dbReference type="EMBL" id="CAXDID020000319">
    <property type="protein sequence ID" value="CAL6076324.1"/>
    <property type="molecule type" value="Genomic_DNA"/>
</dbReference>
<evidence type="ECO:0000256" key="1">
    <source>
        <dbReference type="SAM" id="MobiDB-lite"/>
    </source>
</evidence>
<reference evidence="3 4" key="2">
    <citation type="submission" date="2024-07" db="EMBL/GenBank/DDBJ databases">
        <authorList>
            <person name="Akdeniz Z."/>
        </authorList>
    </citation>
    <scope>NUCLEOTIDE SEQUENCE [LARGE SCALE GENOMIC DNA]</scope>
</reference>
<organism evidence="2">
    <name type="scientific">Hexamita inflata</name>
    <dbReference type="NCBI Taxonomy" id="28002"/>
    <lineage>
        <taxon>Eukaryota</taxon>
        <taxon>Metamonada</taxon>
        <taxon>Diplomonadida</taxon>
        <taxon>Hexamitidae</taxon>
        <taxon>Hexamitinae</taxon>
        <taxon>Hexamita</taxon>
    </lineage>
</organism>
<dbReference type="EMBL" id="CATOUU010000435">
    <property type="protein sequence ID" value="CAI9929426.1"/>
    <property type="molecule type" value="Genomic_DNA"/>
</dbReference>
<evidence type="ECO:0000313" key="2">
    <source>
        <dbReference type="EMBL" id="CAI9929426.1"/>
    </source>
</evidence>
<gene>
    <name evidence="2" type="ORF">HINF_LOCUS17071</name>
    <name evidence="3" type="ORF">HINF_LOCUS57635</name>
</gene>
<sequence>MSQPPKTNRTIPKLNRSQSTHQNVMVASASLDRIFRRPKVQRAVNQWAASAERESQDPTSSRSGQLLLAMNSAEPDQQCKRGCADFVNYNQNIFAAAFSWVPRYLPKSVLEFRPGFFVSRKWSLRYTRPATRLTSAFVLKFRKTSTYMSLVTLNIQ</sequence>
<evidence type="ECO:0000313" key="3">
    <source>
        <dbReference type="EMBL" id="CAL6076324.1"/>
    </source>
</evidence>
<dbReference type="Proteomes" id="UP001642409">
    <property type="component" value="Unassembled WGS sequence"/>
</dbReference>
<feature type="region of interest" description="Disordered" evidence="1">
    <location>
        <begin position="1"/>
        <end position="22"/>
    </location>
</feature>
<accession>A0AA86TUR5</accession>
<protein>
    <submittedName>
        <fullName evidence="3">Hypothetical_protein</fullName>
    </submittedName>
</protein>
<dbReference type="AlphaFoldDB" id="A0AA86TUR5"/>
<proteinExistence type="predicted"/>